<sequence length="94" mass="10987">MFWVQSIKLFISDIVFCARVIPPLRVEAHFVKCEQVAVVLYILTYICVPFGKRKNWKGGKEEGKEKKKIYSRYGEATANTKWVQPFWQKSNTGK</sequence>
<gene>
    <name evidence="1" type="ORF">POVWA1_040000</name>
    <name evidence="2" type="ORF">POVWA2_038780</name>
</gene>
<name>A0A1A8Z7N3_PLAOA</name>
<keyword evidence="4" id="KW-1185">Reference proteome</keyword>
<protein>
    <submittedName>
        <fullName evidence="2">Uncharacterized protein</fullName>
    </submittedName>
</protein>
<dbReference type="AlphaFoldDB" id="A0A1A8Z7N3"/>
<dbReference type="EMBL" id="FLRE01000150">
    <property type="protein sequence ID" value="SBT39951.1"/>
    <property type="molecule type" value="Genomic_DNA"/>
</dbReference>
<evidence type="ECO:0000313" key="1">
    <source>
        <dbReference type="EMBL" id="SBT39466.1"/>
    </source>
</evidence>
<evidence type="ECO:0000313" key="4">
    <source>
        <dbReference type="Proteomes" id="UP000078555"/>
    </source>
</evidence>
<organism evidence="2 3">
    <name type="scientific">Plasmodium ovale wallikeri</name>
    <dbReference type="NCBI Taxonomy" id="864142"/>
    <lineage>
        <taxon>Eukaryota</taxon>
        <taxon>Sar</taxon>
        <taxon>Alveolata</taxon>
        <taxon>Apicomplexa</taxon>
        <taxon>Aconoidasida</taxon>
        <taxon>Haemosporida</taxon>
        <taxon>Plasmodiidae</taxon>
        <taxon>Plasmodium</taxon>
        <taxon>Plasmodium (Plasmodium)</taxon>
    </lineage>
</organism>
<accession>A0A1A8Z7N3</accession>
<evidence type="ECO:0000313" key="3">
    <source>
        <dbReference type="Proteomes" id="UP000078550"/>
    </source>
</evidence>
<reference evidence="4" key="1">
    <citation type="submission" date="2016-05" db="EMBL/GenBank/DDBJ databases">
        <authorList>
            <person name="Naeem R."/>
        </authorList>
    </citation>
    <scope>NUCLEOTIDE SEQUENCE [LARGE SCALE GENOMIC DNA]</scope>
</reference>
<proteinExistence type="predicted"/>
<dbReference type="Proteomes" id="UP000078550">
    <property type="component" value="Unassembled WGS sequence"/>
</dbReference>
<dbReference type="EMBL" id="FLRD01000111">
    <property type="protein sequence ID" value="SBT39466.1"/>
    <property type="molecule type" value="Genomic_DNA"/>
</dbReference>
<evidence type="ECO:0000313" key="2">
    <source>
        <dbReference type="EMBL" id="SBT39951.1"/>
    </source>
</evidence>
<reference evidence="3" key="2">
    <citation type="submission" date="2016-05" db="EMBL/GenBank/DDBJ databases">
        <authorList>
            <person name="Naeem Raeece"/>
        </authorList>
    </citation>
    <scope>NUCLEOTIDE SEQUENCE [LARGE SCALE GENOMIC DNA]</scope>
</reference>
<reference evidence="2" key="3">
    <citation type="submission" date="2016-05" db="EMBL/GenBank/DDBJ databases">
        <authorList>
            <person name="Lavstsen T."/>
            <person name="Jespersen J.S."/>
        </authorList>
    </citation>
    <scope>NUCLEOTIDE SEQUENCE [LARGE SCALE GENOMIC DNA]</scope>
</reference>
<dbReference type="Proteomes" id="UP000078555">
    <property type="component" value="Unassembled WGS sequence"/>
</dbReference>